<reference evidence="11 12" key="1">
    <citation type="submission" date="2020-02" db="EMBL/GenBank/DDBJ databases">
        <title>A chromosome-scale genome assembly of the black bullhead catfish (Ameiurus melas).</title>
        <authorList>
            <person name="Wen M."/>
            <person name="Zham M."/>
            <person name="Cabau C."/>
            <person name="Klopp C."/>
            <person name="Donnadieu C."/>
            <person name="Roques C."/>
            <person name="Bouchez O."/>
            <person name="Lampietro C."/>
            <person name="Jouanno E."/>
            <person name="Herpin A."/>
            <person name="Louis A."/>
            <person name="Berthelot C."/>
            <person name="Parey E."/>
            <person name="Roest-Crollius H."/>
            <person name="Braasch I."/>
            <person name="Postlethwait J."/>
            <person name="Robinson-Rechavi M."/>
            <person name="Echchiki A."/>
            <person name="Begum T."/>
            <person name="Montfort J."/>
            <person name="Schartl M."/>
            <person name="Bobe J."/>
            <person name="Guiguen Y."/>
        </authorList>
    </citation>
    <scope>NUCLEOTIDE SEQUENCE [LARGE SCALE GENOMIC DNA]</scope>
    <source>
        <strain evidence="11">M_S1</strain>
        <tissue evidence="11">Blood</tissue>
    </source>
</reference>
<keyword evidence="7" id="KW-0393">Immunoglobulin domain</keyword>
<dbReference type="Proteomes" id="UP000593565">
    <property type="component" value="Unassembled WGS sequence"/>
</dbReference>
<dbReference type="PROSITE" id="PS00290">
    <property type="entry name" value="IG_MHC"/>
    <property type="match status" value="1"/>
</dbReference>
<dbReference type="InterPro" id="IPR036179">
    <property type="entry name" value="Ig-like_dom_sf"/>
</dbReference>
<evidence type="ECO:0000313" key="11">
    <source>
        <dbReference type="EMBL" id="KAF4088569.1"/>
    </source>
</evidence>
<evidence type="ECO:0000256" key="5">
    <source>
        <dbReference type="ARBA" id="ARBA00023180"/>
    </source>
</evidence>
<dbReference type="PANTHER" id="PTHR11973">
    <property type="entry name" value="CELL SURFACE GLYCOPROTEIN MUC18-RELATED"/>
    <property type="match status" value="1"/>
</dbReference>
<dbReference type="SMART" id="SM00408">
    <property type="entry name" value="IGc2"/>
    <property type="match status" value="2"/>
</dbReference>
<feature type="transmembrane region" description="Helical" evidence="9">
    <location>
        <begin position="290"/>
        <end position="313"/>
    </location>
</feature>
<proteinExistence type="predicted"/>
<dbReference type="EMBL" id="JAAGNN010000006">
    <property type="protein sequence ID" value="KAF4088569.1"/>
    <property type="molecule type" value="Genomic_DNA"/>
</dbReference>
<evidence type="ECO:0000256" key="6">
    <source>
        <dbReference type="ARBA" id="ARBA00023273"/>
    </source>
</evidence>
<comment type="subcellular location">
    <subcellularLocation>
        <location evidence="1">Cell projection</location>
    </subcellularLocation>
    <subcellularLocation>
        <location evidence="2">Membrane</location>
        <topology evidence="2">Single-pass type I membrane protein</topology>
    </subcellularLocation>
</comment>
<evidence type="ECO:0000256" key="4">
    <source>
        <dbReference type="ARBA" id="ARBA00022989"/>
    </source>
</evidence>
<evidence type="ECO:0000256" key="2">
    <source>
        <dbReference type="ARBA" id="ARBA00004479"/>
    </source>
</evidence>
<keyword evidence="9" id="KW-0472">Membrane</keyword>
<feature type="domain" description="Ig-like" evidence="10">
    <location>
        <begin position="207"/>
        <end position="272"/>
    </location>
</feature>
<dbReference type="GO" id="GO:0005886">
    <property type="term" value="C:plasma membrane"/>
    <property type="evidence" value="ECO:0007669"/>
    <property type="project" value="TreeGrafter"/>
</dbReference>
<name>A0A7J6B2G8_AMEME</name>
<dbReference type="PANTHER" id="PTHR11973:SF23">
    <property type="entry name" value="C-ANSWER"/>
    <property type="match status" value="1"/>
</dbReference>
<dbReference type="GO" id="GO:0042995">
    <property type="term" value="C:cell projection"/>
    <property type="evidence" value="ECO:0007669"/>
    <property type="project" value="UniProtKB-SubCell"/>
</dbReference>
<accession>A0A7J6B2G8</accession>
<organism evidence="11 12">
    <name type="scientific">Ameiurus melas</name>
    <name type="common">Black bullhead</name>
    <name type="synonym">Silurus melas</name>
    <dbReference type="NCBI Taxonomy" id="219545"/>
    <lineage>
        <taxon>Eukaryota</taxon>
        <taxon>Metazoa</taxon>
        <taxon>Chordata</taxon>
        <taxon>Craniata</taxon>
        <taxon>Vertebrata</taxon>
        <taxon>Euteleostomi</taxon>
        <taxon>Actinopterygii</taxon>
        <taxon>Neopterygii</taxon>
        <taxon>Teleostei</taxon>
        <taxon>Ostariophysi</taxon>
        <taxon>Siluriformes</taxon>
        <taxon>Ictaluridae</taxon>
        <taxon>Ameiurus</taxon>
    </lineage>
</organism>
<evidence type="ECO:0000259" key="10">
    <source>
        <dbReference type="PROSITE" id="PS50835"/>
    </source>
</evidence>
<keyword evidence="5" id="KW-0325">Glycoprotein</keyword>
<dbReference type="InterPro" id="IPR003599">
    <property type="entry name" value="Ig_sub"/>
</dbReference>
<dbReference type="InterPro" id="IPR003598">
    <property type="entry name" value="Ig_sub2"/>
</dbReference>
<keyword evidence="12" id="KW-1185">Reference proteome</keyword>
<evidence type="ECO:0000256" key="3">
    <source>
        <dbReference type="ARBA" id="ARBA00022692"/>
    </source>
</evidence>
<evidence type="ECO:0000256" key="8">
    <source>
        <dbReference type="SAM" id="MobiDB-lite"/>
    </source>
</evidence>
<dbReference type="InterPro" id="IPR013783">
    <property type="entry name" value="Ig-like_fold"/>
</dbReference>
<gene>
    <name evidence="11" type="ORF">AMELA_G00084350</name>
</gene>
<dbReference type="AlphaFoldDB" id="A0A7J6B2G8"/>
<dbReference type="CDD" id="cd00096">
    <property type="entry name" value="Ig"/>
    <property type="match status" value="1"/>
</dbReference>
<evidence type="ECO:0000256" key="1">
    <source>
        <dbReference type="ARBA" id="ARBA00004316"/>
    </source>
</evidence>
<dbReference type="PROSITE" id="PS50835">
    <property type="entry name" value="IG_LIKE"/>
    <property type="match status" value="1"/>
</dbReference>
<dbReference type="Pfam" id="PF13927">
    <property type="entry name" value="Ig_3"/>
    <property type="match status" value="1"/>
</dbReference>
<sequence>MSSLLNNTQNNRGSAPWGYRLYKEPAQTFSSELDSQTRKQEDVSDTMKVLVLLVLVVFALLRNSTASLFVQGPTETVLEGESVTLECLDSESELNMSSVHFERLSRHAQMWHRLDMYGYGYYYRRCFWYDADVSREDGRLLLMLGRVQTWSSGVYRCVSDNITDLDNSSLPFKLTVHYMREVSVNRAGANVFSHYLAPQDDLRVPLGDDVELDCSTSASETPQYSWSKEGEDWMVPSSKLKLKQLREQDSGQYTCMAQHPSVSSLIKKRTINLTVLPEDSAWYETTTGHIYLMLAATGLVLFTTILSMTVFLCRRARRNKSKGPIDDHSQKKPIYKSSVESLPSTAGDKQPLV</sequence>
<feature type="region of interest" description="Disordered" evidence="8">
    <location>
        <begin position="320"/>
        <end position="353"/>
    </location>
</feature>
<dbReference type="InterPro" id="IPR007110">
    <property type="entry name" value="Ig-like_dom"/>
</dbReference>
<dbReference type="InterPro" id="IPR003006">
    <property type="entry name" value="Ig/MHC_CS"/>
</dbReference>
<evidence type="ECO:0000313" key="12">
    <source>
        <dbReference type="Proteomes" id="UP000593565"/>
    </source>
</evidence>
<keyword evidence="4 9" id="KW-1133">Transmembrane helix</keyword>
<comment type="caution">
    <text evidence="11">The sequence shown here is derived from an EMBL/GenBank/DDBJ whole genome shotgun (WGS) entry which is preliminary data.</text>
</comment>
<dbReference type="GO" id="GO:0007155">
    <property type="term" value="P:cell adhesion"/>
    <property type="evidence" value="ECO:0007669"/>
    <property type="project" value="TreeGrafter"/>
</dbReference>
<keyword evidence="6" id="KW-0966">Cell projection</keyword>
<keyword evidence="3 9" id="KW-0812">Transmembrane</keyword>
<evidence type="ECO:0000256" key="9">
    <source>
        <dbReference type="SAM" id="Phobius"/>
    </source>
</evidence>
<dbReference type="SMART" id="SM00409">
    <property type="entry name" value="IG"/>
    <property type="match status" value="2"/>
</dbReference>
<dbReference type="SUPFAM" id="SSF48726">
    <property type="entry name" value="Immunoglobulin"/>
    <property type="match status" value="2"/>
</dbReference>
<protein>
    <recommendedName>
        <fullName evidence="10">Ig-like domain-containing protein</fullName>
    </recommendedName>
</protein>
<dbReference type="Gene3D" id="2.60.40.10">
    <property type="entry name" value="Immunoglobulins"/>
    <property type="match status" value="2"/>
</dbReference>
<evidence type="ECO:0000256" key="7">
    <source>
        <dbReference type="ARBA" id="ARBA00023319"/>
    </source>
</evidence>
<dbReference type="InterPro" id="IPR051116">
    <property type="entry name" value="Surface_Rcpt/Adhesion_Mol"/>
</dbReference>